<evidence type="ECO:0000313" key="10">
    <source>
        <dbReference type="Proteomes" id="UP000245768"/>
    </source>
</evidence>
<dbReference type="GeneID" id="37045809"/>
<keyword evidence="7 8" id="KW-0472">Membrane</keyword>
<keyword evidence="6 8" id="KW-1133">Transmembrane helix</keyword>
<evidence type="ECO:0000256" key="4">
    <source>
        <dbReference type="ARBA" id="ARBA00022692"/>
    </source>
</evidence>
<dbReference type="EMBL" id="KZ819635">
    <property type="protein sequence ID" value="PWN91159.1"/>
    <property type="molecule type" value="Genomic_DNA"/>
</dbReference>
<dbReference type="Proteomes" id="UP000245768">
    <property type="component" value="Unassembled WGS sequence"/>
</dbReference>
<dbReference type="PANTHER" id="PTHR20994:SF0">
    <property type="entry name" value="ER MEMBRANE PROTEIN COMPLEX SUBUNIT 6"/>
    <property type="match status" value="1"/>
</dbReference>
<dbReference type="GO" id="GO:0072546">
    <property type="term" value="C:EMC complex"/>
    <property type="evidence" value="ECO:0007669"/>
    <property type="project" value="InterPro"/>
</dbReference>
<dbReference type="GO" id="GO:0034975">
    <property type="term" value="P:protein folding in endoplasmic reticulum"/>
    <property type="evidence" value="ECO:0007669"/>
    <property type="project" value="TreeGrafter"/>
</dbReference>
<evidence type="ECO:0000256" key="8">
    <source>
        <dbReference type="SAM" id="Phobius"/>
    </source>
</evidence>
<evidence type="ECO:0000256" key="3">
    <source>
        <dbReference type="ARBA" id="ARBA00020827"/>
    </source>
</evidence>
<dbReference type="STRING" id="215250.A0A316YPF0"/>
<dbReference type="OrthoDB" id="16510at2759"/>
<dbReference type="Pfam" id="PF07019">
    <property type="entry name" value="EMC6"/>
    <property type="match status" value="1"/>
</dbReference>
<proteinExistence type="inferred from homology"/>
<keyword evidence="4 8" id="KW-0812">Transmembrane</keyword>
<feature type="transmembrane region" description="Helical" evidence="8">
    <location>
        <begin position="129"/>
        <end position="146"/>
    </location>
</feature>
<protein>
    <recommendedName>
        <fullName evidence="3">ER membrane protein complex subunit 6</fullName>
    </recommendedName>
</protein>
<name>A0A316YPF0_9BASI</name>
<keyword evidence="10" id="KW-1185">Reference proteome</keyword>
<dbReference type="InterPro" id="IPR029008">
    <property type="entry name" value="EMC6-like"/>
</dbReference>
<evidence type="ECO:0000256" key="7">
    <source>
        <dbReference type="ARBA" id="ARBA00023136"/>
    </source>
</evidence>
<comment type="subcellular location">
    <subcellularLocation>
        <location evidence="1">Endoplasmic reticulum membrane</location>
        <topology evidence="1">Multi-pass membrane protein</topology>
    </subcellularLocation>
</comment>
<dbReference type="InParanoid" id="A0A316YPF0"/>
<evidence type="ECO:0000256" key="2">
    <source>
        <dbReference type="ARBA" id="ARBA00009436"/>
    </source>
</evidence>
<evidence type="ECO:0000313" key="9">
    <source>
        <dbReference type="EMBL" id="PWN91159.1"/>
    </source>
</evidence>
<feature type="transmembrane region" description="Helical" evidence="8">
    <location>
        <begin position="33"/>
        <end position="52"/>
    </location>
</feature>
<evidence type="ECO:0000256" key="1">
    <source>
        <dbReference type="ARBA" id="ARBA00004477"/>
    </source>
</evidence>
<dbReference type="FunCoup" id="A0A316YPF0">
    <property type="interactions" value="182"/>
</dbReference>
<dbReference type="PANTHER" id="PTHR20994">
    <property type="entry name" value="ER MEMBRANE PROTEIN COMPLEX SUBUNIT 6"/>
    <property type="match status" value="1"/>
</dbReference>
<dbReference type="RefSeq" id="XP_025378357.1">
    <property type="nucleotide sequence ID" value="XM_025523893.1"/>
</dbReference>
<dbReference type="GO" id="GO:0000045">
    <property type="term" value="P:autophagosome assembly"/>
    <property type="evidence" value="ECO:0007669"/>
    <property type="project" value="TreeGrafter"/>
</dbReference>
<feature type="transmembrane region" description="Helical" evidence="8">
    <location>
        <begin position="58"/>
        <end position="77"/>
    </location>
</feature>
<comment type="similarity">
    <text evidence="2">Belongs to the EMC6 family.</text>
</comment>
<evidence type="ECO:0000256" key="5">
    <source>
        <dbReference type="ARBA" id="ARBA00022824"/>
    </source>
</evidence>
<organism evidence="9 10">
    <name type="scientific">Acaromyces ingoldii</name>
    <dbReference type="NCBI Taxonomy" id="215250"/>
    <lineage>
        <taxon>Eukaryota</taxon>
        <taxon>Fungi</taxon>
        <taxon>Dikarya</taxon>
        <taxon>Basidiomycota</taxon>
        <taxon>Ustilaginomycotina</taxon>
        <taxon>Exobasidiomycetes</taxon>
        <taxon>Exobasidiales</taxon>
        <taxon>Cryptobasidiaceae</taxon>
        <taxon>Acaromyces</taxon>
    </lineage>
</organism>
<reference evidence="9 10" key="1">
    <citation type="journal article" date="2018" name="Mol. Biol. Evol.">
        <title>Broad Genomic Sampling Reveals a Smut Pathogenic Ancestry of the Fungal Clade Ustilaginomycotina.</title>
        <authorList>
            <person name="Kijpornyongpan T."/>
            <person name="Mondo S.J."/>
            <person name="Barry K."/>
            <person name="Sandor L."/>
            <person name="Lee J."/>
            <person name="Lipzen A."/>
            <person name="Pangilinan J."/>
            <person name="LaButti K."/>
            <person name="Hainaut M."/>
            <person name="Henrissat B."/>
            <person name="Grigoriev I.V."/>
            <person name="Spatafora J.W."/>
            <person name="Aime M.C."/>
        </authorList>
    </citation>
    <scope>NUCLEOTIDE SEQUENCE [LARGE SCALE GENOMIC DNA]</scope>
    <source>
        <strain evidence="9 10">MCA 4198</strain>
    </source>
</reference>
<keyword evidence="5" id="KW-0256">Endoplasmic reticulum</keyword>
<accession>A0A316YPF0</accession>
<gene>
    <name evidence="9" type="ORF">FA10DRAFT_284104</name>
</gene>
<dbReference type="InterPro" id="IPR008504">
    <property type="entry name" value="Emc6"/>
</dbReference>
<evidence type="ECO:0000256" key="6">
    <source>
        <dbReference type="ARBA" id="ARBA00022989"/>
    </source>
</evidence>
<sequence length="147" mass="15780">MDADAAAAHTQAQLLHSQSFCPENVQHNAKQLYYIRSVFTSVAGSAAGVLGLTNLDGFYFYAASLLVANVCILLVNAQARPSRYLVSFNPVPAPVTGEKATSSAPRQSGGGVQALGLAKFLIDGLQEMAFGYVLWWTLWTGLIHVYD</sequence>
<dbReference type="AlphaFoldDB" id="A0A316YPF0"/>